<evidence type="ECO:0000256" key="3">
    <source>
        <dbReference type="ARBA" id="ARBA00022729"/>
    </source>
</evidence>
<proteinExistence type="predicted"/>
<name>A0ABW3MAJ1_9PSEU</name>
<keyword evidence="5" id="KW-0472">Membrane</keyword>
<dbReference type="InterPro" id="IPR035897">
    <property type="entry name" value="Toll_tir_struct_dom_sf"/>
</dbReference>
<dbReference type="InterPro" id="IPR013568">
    <property type="entry name" value="SEFIR_dom"/>
</dbReference>
<dbReference type="PANTHER" id="PTHR15583:SF7">
    <property type="entry name" value="INTERLEUKIN CYTOKINE RECEPTOR-RELATED PROTEIN 2"/>
    <property type="match status" value="1"/>
</dbReference>
<comment type="subcellular location">
    <subcellularLocation>
        <location evidence="1">Membrane</location>
        <topology evidence="1">Single-pass type I membrane protein</topology>
    </subcellularLocation>
</comment>
<gene>
    <name evidence="9" type="ORF">ACFQ1S_14090</name>
</gene>
<dbReference type="PROSITE" id="PS51534">
    <property type="entry name" value="SEFIR"/>
    <property type="match status" value="1"/>
</dbReference>
<organism evidence="9 10">
    <name type="scientific">Kibdelosporangium lantanae</name>
    <dbReference type="NCBI Taxonomy" id="1497396"/>
    <lineage>
        <taxon>Bacteria</taxon>
        <taxon>Bacillati</taxon>
        <taxon>Actinomycetota</taxon>
        <taxon>Actinomycetes</taxon>
        <taxon>Pseudonocardiales</taxon>
        <taxon>Pseudonocardiaceae</taxon>
        <taxon>Kibdelosporangium</taxon>
    </lineage>
</organism>
<evidence type="ECO:0000256" key="4">
    <source>
        <dbReference type="ARBA" id="ARBA00022989"/>
    </source>
</evidence>
<dbReference type="InterPro" id="IPR039465">
    <property type="entry name" value="IL-17_rcpt-like"/>
</dbReference>
<evidence type="ECO:0000256" key="6">
    <source>
        <dbReference type="ARBA" id="ARBA00023170"/>
    </source>
</evidence>
<keyword evidence="2" id="KW-0812">Transmembrane</keyword>
<reference evidence="10" key="1">
    <citation type="journal article" date="2019" name="Int. J. Syst. Evol. Microbiol.">
        <title>The Global Catalogue of Microorganisms (GCM) 10K type strain sequencing project: providing services to taxonomists for standard genome sequencing and annotation.</title>
        <authorList>
            <consortium name="The Broad Institute Genomics Platform"/>
            <consortium name="The Broad Institute Genome Sequencing Center for Infectious Disease"/>
            <person name="Wu L."/>
            <person name="Ma J."/>
        </authorList>
    </citation>
    <scope>NUCLEOTIDE SEQUENCE [LARGE SCALE GENOMIC DNA]</scope>
    <source>
        <strain evidence="10">JCM 31486</strain>
    </source>
</reference>
<dbReference type="Pfam" id="PF08357">
    <property type="entry name" value="SEFIR"/>
    <property type="match status" value="1"/>
</dbReference>
<evidence type="ECO:0000313" key="10">
    <source>
        <dbReference type="Proteomes" id="UP001597045"/>
    </source>
</evidence>
<comment type="caution">
    <text evidence="9">The sequence shown here is derived from an EMBL/GenBank/DDBJ whole genome shotgun (WGS) entry which is preliminary data.</text>
</comment>
<sequence length="127" mass="15108">MMSNNKAPRVFVTYSHDSADHKDQVLRFATFLRTRIGLDVRLDQWYDNSRRDWSLWAIEHLRDADFVLVIASPDYKRRADGAAPPTELHKALVIANEHRMFCPRIPGTLPQLSRGLIRLRRWHFRWR</sequence>
<evidence type="ECO:0000256" key="1">
    <source>
        <dbReference type="ARBA" id="ARBA00004479"/>
    </source>
</evidence>
<evidence type="ECO:0000256" key="7">
    <source>
        <dbReference type="ARBA" id="ARBA00023180"/>
    </source>
</evidence>
<keyword evidence="7" id="KW-0325">Glycoprotein</keyword>
<keyword evidence="4" id="KW-1133">Transmembrane helix</keyword>
<keyword evidence="10" id="KW-1185">Reference proteome</keyword>
<evidence type="ECO:0000256" key="2">
    <source>
        <dbReference type="ARBA" id="ARBA00022692"/>
    </source>
</evidence>
<keyword evidence="3" id="KW-0732">Signal</keyword>
<evidence type="ECO:0000256" key="5">
    <source>
        <dbReference type="ARBA" id="ARBA00023136"/>
    </source>
</evidence>
<accession>A0ABW3MAJ1</accession>
<dbReference type="Proteomes" id="UP001597045">
    <property type="component" value="Unassembled WGS sequence"/>
</dbReference>
<feature type="domain" description="SEFIR" evidence="8">
    <location>
        <begin position="7"/>
        <end position="127"/>
    </location>
</feature>
<protein>
    <submittedName>
        <fullName evidence="9">SEFIR domain-containing protein</fullName>
    </submittedName>
</protein>
<dbReference type="Gene3D" id="3.40.50.11530">
    <property type="match status" value="1"/>
</dbReference>
<evidence type="ECO:0000259" key="8">
    <source>
        <dbReference type="PROSITE" id="PS51534"/>
    </source>
</evidence>
<evidence type="ECO:0000313" key="9">
    <source>
        <dbReference type="EMBL" id="MFD1046604.1"/>
    </source>
</evidence>
<dbReference type="SUPFAM" id="SSF52200">
    <property type="entry name" value="Toll/Interleukin receptor TIR domain"/>
    <property type="match status" value="1"/>
</dbReference>
<keyword evidence="6" id="KW-0675">Receptor</keyword>
<dbReference type="EMBL" id="JBHTIS010000722">
    <property type="protein sequence ID" value="MFD1046604.1"/>
    <property type="molecule type" value="Genomic_DNA"/>
</dbReference>
<dbReference type="PANTHER" id="PTHR15583">
    <property type="entry name" value="INTERLEUKIN-17 RECEPTOR"/>
    <property type="match status" value="1"/>
</dbReference>